<proteinExistence type="predicted"/>
<reference evidence="2" key="1">
    <citation type="journal article" date="2020" name="Nature">
        <title>Giant virus diversity and host interactions through global metagenomics.</title>
        <authorList>
            <person name="Schulz F."/>
            <person name="Roux S."/>
            <person name="Paez-Espino D."/>
            <person name="Jungbluth S."/>
            <person name="Walsh D.A."/>
            <person name="Denef V.J."/>
            <person name="McMahon K.D."/>
            <person name="Konstantinidis K.T."/>
            <person name="Eloe-Fadrosh E.A."/>
            <person name="Kyrpides N.C."/>
            <person name="Woyke T."/>
        </authorList>
    </citation>
    <scope>NUCLEOTIDE SEQUENCE</scope>
    <source>
        <strain evidence="2">GVMAG-S-1101164-67</strain>
    </source>
</reference>
<organism evidence="2">
    <name type="scientific">viral metagenome</name>
    <dbReference type="NCBI Taxonomy" id="1070528"/>
    <lineage>
        <taxon>unclassified sequences</taxon>
        <taxon>metagenomes</taxon>
        <taxon>organismal metagenomes</taxon>
    </lineage>
</organism>
<evidence type="ECO:0000313" key="2">
    <source>
        <dbReference type="EMBL" id="QHU10123.1"/>
    </source>
</evidence>
<name>A0A6C0JXK6_9ZZZZ</name>
<feature type="transmembrane region" description="Helical" evidence="1">
    <location>
        <begin position="12"/>
        <end position="31"/>
    </location>
</feature>
<feature type="transmembrane region" description="Helical" evidence="1">
    <location>
        <begin position="43"/>
        <end position="70"/>
    </location>
</feature>
<dbReference type="AlphaFoldDB" id="A0A6C0JXK6"/>
<keyword evidence="1" id="KW-1133">Transmembrane helix</keyword>
<evidence type="ECO:0000256" key="1">
    <source>
        <dbReference type="SAM" id="Phobius"/>
    </source>
</evidence>
<sequence>MKIPESVKNVSSVEIVLFLAFVLYIVLPINTPDYMKSFVNSHLGLLFFFCVTVGLFAYTNPILGVVYILVVYEALRRSSDTFHNPRAIVLEYEPSQKNKDATLKKMNPTRSEKSVEEEVIEARAPINKTHSIEIVQTTFKPMSKAVEGASPY</sequence>
<protein>
    <submittedName>
        <fullName evidence="2">Uncharacterized protein</fullName>
    </submittedName>
</protein>
<accession>A0A6C0JXK6</accession>
<keyword evidence="1" id="KW-0472">Membrane</keyword>
<dbReference type="EMBL" id="MN740750">
    <property type="protein sequence ID" value="QHU10123.1"/>
    <property type="molecule type" value="Genomic_DNA"/>
</dbReference>
<keyword evidence="1" id="KW-0812">Transmembrane</keyword>